<name>A0A4S3PSQ7_9BACI</name>
<feature type="transmembrane region" description="Helical" evidence="6">
    <location>
        <begin position="32"/>
        <end position="56"/>
    </location>
</feature>
<accession>A0A4S3PSQ7</accession>
<dbReference type="Pfam" id="PF13347">
    <property type="entry name" value="MFS_2"/>
    <property type="match status" value="1"/>
</dbReference>
<dbReference type="InterPro" id="IPR020846">
    <property type="entry name" value="MFS_dom"/>
</dbReference>
<dbReference type="InterPro" id="IPR001927">
    <property type="entry name" value="Na/Gal_symport"/>
</dbReference>
<proteinExistence type="predicted"/>
<sequence>MSTAKKLDFIESNVSGNEPNPNVRPFGLRDKFGYLFGDFGNDFFFLLVAIFLMVFYTDVFHIHPATVGVLFTVARLWDAFADVAWGRFIDTRKVTPQGKFKPWILRMSFPLVIVGVLMFVKIPGMSDGFYLAWAFVTYIVWGTLYSTVNIPYGSMASVITDDPVERTSLSGWRTMGGQAAGLIIGVGGPMLIFVDNKIDPNRMLMAAIIFGVLALACYIACYKLSTERVVAPERPKQKGSSKATMKGLVKNKPLIWILIASLTFMVCTMLIQSVNTFLFKDYFGNAKALSLVNLVTSGTVFVLMPFLSPLVKRFGKKELAAFGMLLAGVVYLLLFFLKDISAIQFVGIVTIGMLGNAIFNLVIWAFVTDVIDYHEFLTGLREDATVYSIYSMARKVGQAVAGGLGGVLIGVVGYNSALDMQTQETLNGIHALGTLLPAVIFLIIFLMIVFFYPLNKKRTLQLAADLAEKRVNKNEM</sequence>
<evidence type="ECO:0000256" key="3">
    <source>
        <dbReference type="ARBA" id="ARBA00022692"/>
    </source>
</evidence>
<evidence type="ECO:0000256" key="4">
    <source>
        <dbReference type="ARBA" id="ARBA00022989"/>
    </source>
</evidence>
<dbReference type="GO" id="GO:0006814">
    <property type="term" value="P:sodium ion transport"/>
    <property type="evidence" value="ECO:0007669"/>
    <property type="project" value="InterPro"/>
</dbReference>
<feature type="transmembrane region" description="Helical" evidence="6">
    <location>
        <begin position="204"/>
        <end position="224"/>
    </location>
</feature>
<feature type="transmembrane region" description="Helical" evidence="6">
    <location>
        <begin position="103"/>
        <end position="122"/>
    </location>
</feature>
<dbReference type="GO" id="GO:0008643">
    <property type="term" value="P:carbohydrate transport"/>
    <property type="evidence" value="ECO:0007669"/>
    <property type="project" value="InterPro"/>
</dbReference>
<evidence type="ECO:0000256" key="2">
    <source>
        <dbReference type="ARBA" id="ARBA00022448"/>
    </source>
</evidence>
<evidence type="ECO:0000256" key="5">
    <source>
        <dbReference type="ARBA" id="ARBA00023136"/>
    </source>
</evidence>
<dbReference type="PROSITE" id="PS50850">
    <property type="entry name" value="MFS"/>
    <property type="match status" value="1"/>
</dbReference>
<feature type="transmembrane region" description="Helical" evidence="6">
    <location>
        <begin position="128"/>
        <end position="150"/>
    </location>
</feature>
<dbReference type="OrthoDB" id="9764596at2"/>
<dbReference type="Gene3D" id="1.20.1250.20">
    <property type="entry name" value="MFS general substrate transporter like domains"/>
    <property type="match status" value="2"/>
</dbReference>
<dbReference type="CDD" id="cd17332">
    <property type="entry name" value="MFS_MelB_like"/>
    <property type="match status" value="1"/>
</dbReference>
<keyword evidence="3 6" id="KW-0812">Transmembrane</keyword>
<comment type="subcellular location">
    <subcellularLocation>
        <location evidence="1">Cell membrane</location>
        <topology evidence="1">Multi-pass membrane protein</topology>
    </subcellularLocation>
</comment>
<dbReference type="EMBL" id="SLUB01000014">
    <property type="protein sequence ID" value="THE12761.1"/>
    <property type="molecule type" value="Genomic_DNA"/>
</dbReference>
<dbReference type="Proteomes" id="UP000306477">
    <property type="component" value="Unassembled WGS sequence"/>
</dbReference>
<reference evidence="8 9" key="1">
    <citation type="journal article" date="2019" name="Indoor Air">
        <title>Impacts of indoor surface finishes on bacterial viability.</title>
        <authorList>
            <person name="Hu J."/>
            <person name="Maamar S.B."/>
            <person name="Glawe A.J."/>
            <person name="Gottel N."/>
            <person name="Gilbert J.A."/>
            <person name="Hartmann E.M."/>
        </authorList>
    </citation>
    <scope>NUCLEOTIDE SEQUENCE [LARGE SCALE GENOMIC DNA]</scope>
    <source>
        <strain evidence="8 9">AF060A6</strain>
    </source>
</reference>
<dbReference type="RefSeq" id="WP_136379510.1">
    <property type="nucleotide sequence ID" value="NZ_SLUB01000014.1"/>
</dbReference>
<feature type="transmembrane region" description="Helical" evidence="6">
    <location>
        <begin position="171"/>
        <end position="192"/>
    </location>
</feature>
<feature type="transmembrane region" description="Helical" evidence="6">
    <location>
        <begin position="343"/>
        <end position="367"/>
    </location>
</feature>
<evidence type="ECO:0000256" key="1">
    <source>
        <dbReference type="ARBA" id="ARBA00004651"/>
    </source>
</evidence>
<dbReference type="InterPro" id="IPR039672">
    <property type="entry name" value="MFS_2"/>
</dbReference>
<dbReference type="SUPFAM" id="SSF103473">
    <property type="entry name" value="MFS general substrate transporter"/>
    <property type="match status" value="1"/>
</dbReference>
<comment type="caution">
    <text evidence="8">The sequence shown here is derived from an EMBL/GenBank/DDBJ whole genome shotgun (WGS) entry which is preliminary data.</text>
</comment>
<feature type="transmembrane region" description="Helical" evidence="6">
    <location>
        <begin position="62"/>
        <end position="83"/>
    </location>
</feature>
<dbReference type="PANTHER" id="PTHR11328">
    <property type="entry name" value="MAJOR FACILITATOR SUPERFAMILY DOMAIN-CONTAINING PROTEIN"/>
    <property type="match status" value="1"/>
</dbReference>
<feature type="domain" description="Major facilitator superfamily (MFS) profile" evidence="7">
    <location>
        <begin position="253"/>
        <end position="476"/>
    </location>
</feature>
<protein>
    <submittedName>
        <fullName evidence="8">MFS transporter</fullName>
    </submittedName>
</protein>
<gene>
    <name evidence="8" type="ORF">E1I69_10230</name>
</gene>
<feature type="transmembrane region" description="Helical" evidence="6">
    <location>
        <begin position="254"/>
        <end position="274"/>
    </location>
</feature>
<keyword evidence="2" id="KW-0813">Transport</keyword>
<evidence type="ECO:0000259" key="7">
    <source>
        <dbReference type="PROSITE" id="PS50850"/>
    </source>
</evidence>
<dbReference type="GO" id="GO:0005886">
    <property type="term" value="C:plasma membrane"/>
    <property type="evidence" value="ECO:0007669"/>
    <property type="project" value="UniProtKB-SubCell"/>
</dbReference>
<dbReference type="NCBIfam" id="TIGR00792">
    <property type="entry name" value="gph"/>
    <property type="match status" value="1"/>
</dbReference>
<dbReference type="STRING" id="1033734.GCA_000285535_03246"/>
<organism evidence="8 9">
    <name type="scientific">Bacillus timonensis</name>
    <dbReference type="NCBI Taxonomy" id="1033734"/>
    <lineage>
        <taxon>Bacteria</taxon>
        <taxon>Bacillati</taxon>
        <taxon>Bacillota</taxon>
        <taxon>Bacilli</taxon>
        <taxon>Bacillales</taxon>
        <taxon>Bacillaceae</taxon>
        <taxon>Bacillus</taxon>
    </lineage>
</organism>
<keyword evidence="4 6" id="KW-1133">Transmembrane helix</keyword>
<feature type="transmembrane region" description="Helical" evidence="6">
    <location>
        <begin position="429"/>
        <end position="452"/>
    </location>
</feature>
<keyword evidence="9" id="KW-1185">Reference proteome</keyword>
<feature type="transmembrane region" description="Helical" evidence="6">
    <location>
        <begin position="286"/>
        <end position="307"/>
    </location>
</feature>
<evidence type="ECO:0000313" key="9">
    <source>
        <dbReference type="Proteomes" id="UP000306477"/>
    </source>
</evidence>
<dbReference type="PANTHER" id="PTHR11328:SF24">
    <property type="entry name" value="MAJOR FACILITATOR SUPERFAMILY (MFS) PROFILE DOMAIN-CONTAINING PROTEIN"/>
    <property type="match status" value="1"/>
</dbReference>
<dbReference type="AlphaFoldDB" id="A0A4S3PSQ7"/>
<evidence type="ECO:0000256" key="6">
    <source>
        <dbReference type="SAM" id="Phobius"/>
    </source>
</evidence>
<keyword evidence="5 6" id="KW-0472">Membrane</keyword>
<evidence type="ECO:0000313" key="8">
    <source>
        <dbReference type="EMBL" id="THE12761.1"/>
    </source>
</evidence>
<feature type="transmembrane region" description="Helical" evidence="6">
    <location>
        <begin position="319"/>
        <end position="337"/>
    </location>
</feature>
<feature type="transmembrane region" description="Helical" evidence="6">
    <location>
        <begin position="399"/>
        <end position="417"/>
    </location>
</feature>
<dbReference type="GO" id="GO:0015293">
    <property type="term" value="F:symporter activity"/>
    <property type="evidence" value="ECO:0007669"/>
    <property type="project" value="InterPro"/>
</dbReference>
<dbReference type="InterPro" id="IPR036259">
    <property type="entry name" value="MFS_trans_sf"/>
</dbReference>